<dbReference type="Pfam" id="PF00034">
    <property type="entry name" value="Cytochrom_C"/>
    <property type="match status" value="2"/>
</dbReference>
<evidence type="ECO:0000256" key="7">
    <source>
        <dbReference type="ARBA" id="ARBA00022729"/>
    </source>
</evidence>
<dbReference type="InterPro" id="IPR008168">
    <property type="entry name" value="Cyt_C_IC"/>
</dbReference>
<keyword evidence="8" id="KW-0677">Repeat</keyword>
<dbReference type="GO" id="GO:0005886">
    <property type="term" value="C:plasma membrane"/>
    <property type="evidence" value="ECO:0007669"/>
    <property type="project" value="UniProtKB-SubCell"/>
</dbReference>
<comment type="cofactor">
    <cofactor evidence="12">
        <name>heme c</name>
        <dbReference type="ChEBI" id="CHEBI:61717"/>
    </cofactor>
    <text evidence="12">Binds 3 heme c groups covalently per subunit.</text>
</comment>
<feature type="signal peptide" evidence="14">
    <location>
        <begin position="1"/>
        <end position="21"/>
    </location>
</feature>
<feature type="binding site" description="covalent" evidence="12">
    <location>
        <position position="308"/>
    </location>
    <ligand>
        <name>heme c</name>
        <dbReference type="ChEBI" id="CHEBI:61717"/>
        <label>3</label>
    </ligand>
</feature>
<evidence type="ECO:0000259" key="15">
    <source>
        <dbReference type="PROSITE" id="PS51007"/>
    </source>
</evidence>
<evidence type="ECO:0000256" key="9">
    <source>
        <dbReference type="ARBA" id="ARBA00022982"/>
    </source>
</evidence>
<evidence type="ECO:0000256" key="4">
    <source>
        <dbReference type="ARBA" id="ARBA00022617"/>
    </source>
</evidence>
<keyword evidence="4 12" id="KW-0349">Heme</keyword>
<keyword evidence="16" id="KW-0560">Oxidoreductase</keyword>
<keyword evidence="2" id="KW-0813">Transport</keyword>
<comment type="subcellular location">
    <subcellularLocation>
        <location evidence="1">Cell membrane</location>
    </subcellularLocation>
</comment>
<dbReference type="PROSITE" id="PS51007">
    <property type="entry name" value="CYTC"/>
    <property type="match status" value="3"/>
</dbReference>
<keyword evidence="5" id="KW-0679">Respiratory chain</keyword>
<evidence type="ECO:0000256" key="14">
    <source>
        <dbReference type="SAM" id="SignalP"/>
    </source>
</evidence>
<dbReference type="Gene3D" id="1.10.760.10">
    <property type="entry name" value="Cytochrome c-like domain"/>
    <property type="match status" value="2"/>
</dbReference>
<reference evidence="16 17" key="1">
    <citation type="submission" date="2010-04" db="EMBL/GenBank/DDBJ databases">
        <authorList>
            <person name="Qin X."/>
            <person name="Bachman B."/>
            <person name="Battles P."/>
            <person name="Bell A."/>
            <person name="Bess C."/>
            <person name="Bickham C."/>
            <person name="Chaboub L."/>
            <person name="Chen D."/>
            <person name="Coyle M."/>
            <person name="Deiros D.R."/>
            <person name="Dinh H."/>
            <person name="Forbes L."/>
            <person name="Fowler G."/>
            <person name="Francisco L."/>
            <person name="Fu Q."/>
            <person name="Gubbala S."/>
            <person name="Hale W."/>
            <person name="Han Y."/>
            <person name="Hemphill L."/>
            <person name="Highlander S.K."/>
            <person name="Hirani K."/>
            <person name="Hogues M."/>
            <person name="Jackson L."/>
            <person name="Jakkamsetti A."/>
            <person name="Javaid M."/>
            <person name="Jiang H."/>
            <person name="Korchina V."/>
            <person name="Kovar C."/>
            <person name="Lara F."/>
            <person name="Lee S."/>
            <person name="Mata R."/>
            <person name="Mathew T."/>
            <person name="Moen C."/>
            <person name="Morales K."/>
            <person name="Munidasa M."/>
            <person name="Nazareth L."/>
            <person name="Ngo R."/>
            <person name="Nguyen L."/>
            <person name="Okwuonu G."/>
            <person name="Ongeri F."/>
            <person name="Patil S."/>
            <person name="Petrosino J."/>
            <person name="Pham C."/>
            <person name="Pham P."/>
            <person name="Pu L.-L."/>
            <person name="Puazo M."/>
            <person name="Raj R."/>
            <person name="Reid J."/>
            <person name="Rouhana J."/>
            <person name="Saada N."/>
            <person name="Shang Y."/>
            <person name="Simmons D."/>
            <person name="Thornton R."/>
            <person name="Warren J."/>
            <person name="Weissenberger G."/>
            <person name="Zhang J."/>
            <person name="Zhang L."/>
            <person name="Zhou C."/>
            <person name="Zhu D."/>
            <person name="Muzny D."/>
            <person name="Worley K."/>
            <person name="Gibbs R."/>
        </authorList>
    </citation>
    <scope>NUCLEOTIDE SEQUENCE [LARGE SCALE GENOMIC DNA]</scope>
    <source>
        <strain evidence="16 17">ATCC 49957</strain>
    </source>
</reference>
<dbReference type="AlphaFoldDB" id="D5RN83"/>
<organism evidence="16 17">
    <name type="scientific">Pseudoroseomonas cervicalis ATCC 49957</name>
    <dbReference type="NCBI Taxonomy" id="525371"/>
    <lineage>
        <taxon>Bacteria</taxon>
        <taxon>Pseudomonadati</taxon>
        <taxon>Pseudomonadota</taxon>
        <taxon>Alphaproteobacteria</taxon>
        <taxon>Acetobacterales</taxon>
        <taxon>Roseomonadaceae</taxon>
        <taxon>Roseomonas</taxon>
    </lineage>
</organism>
<dbReference type="GO" id="GO:0009055">
    <property type="term" value="F:electron transfer activity"/>
    <property type="evidence" value="ECO:0007669"/>
    <property type="project" value="InterPro"/>
</dbReference>
<dbReference type="PANTHER" id="PTHR35008">
    <property type="entry name" value="BLL4482 PROTEIN-RELATED"/>
    <property type="match status" value="1"/>
</dbReference>
<feature type="binding site" description="covalent" evidence="12">
    <location>
        <position position="187"/>
    </location>
    <ligand>
        <name>heme c</name>
        <dbReference type="ChEBI" id="CHEBI:61717"/>
        <label>2</label>
    </ligand>
</feature>
<gene>
    <name evidence="16" type="ORF">HMPREF0731_2544</name>
</gene>
<evidence type="ECO:0000256" key="6">
    <source>
        <dbReference type="ARBA" id="ARBA00022723"/>
    </source>
</evidence>
<feature type="binding site" description="covalent" evidence="12">
    <location>
        <position position="44"/>
    </location>
    <ligand>
        <name>heme c</name>
        <dbReference type="ChEBI" id="CHEBI:61717"/>
        <label>1</label>
    </ligand>
</feature>
<feature type="domain" description="Cytochrome c" evidence="15">
    <location>
        <begin position="172"/>
        <end position="280"/>
    </location>
</feature>
<evidence type="ECO:0000256" key="10">
    <source>
        <dbReference type="ARBA" id="ARBA00023004"/>
    </source>
</evidence>
<dbReference type="SUPFAM" id="SSF46626">
    <property type="entry name" value="Cytochrome c"/>
    <property type="match status" value="3"/>
</dbReference>
<evidence type="ECO:0000256" key="12">
    <source>
        <dbReference type="PIRSR" id="PIRSR000018-50"/>
    </source>
</evidence>
<dbReference type="RefSeq" id="WP_007005474.1">
    <property type="nucleotide sequence ID" value="NZ_GG770782.1"/>
</dbReference>
<keyword evidence="10 13" id="KW-0408">Iron</keyword>
<dbReference type="GO" id="GO:0033717">
    <property type="term" value="F:gluconate 2-dehydrogenase (acceptor) activity"/>
    <property type="evidence" value="ECO:0007669"/>
    <property type="project" value="UniProtKB-EC"/>
</dbReference>
<feature type="domain" description="Cytochrome c" evidence="15">
    <location>
        <begin position="27"/>
        <end position="130"/>
    </location>
</feature>
<evidence type="ECO:0000256" key="5">
    <source>
        <dbReference type="ARBA" id="ARBA00022660"/>
    </source>
</evidence>
<feature type="binding site" description="axial binding residue" evidence="13">
    <location>
        <position position="45"/>
    </location>
    <ligand>
        <name>heme c</name>
        <dbReference type="ChEBI" id="CHEBI:61717"/>
        <label>1</label>
    </ligand>
    <ligandPart>
        <name>Fe</name>
        <dbReference type="ChEBI" id="CHEBI:18248"/>
    </ligandPart>
</feature>
<evidence type="ECO:0000256" key="2">
    <source>
        <dbReference type="ARBA" id="ARBA00022448"/>
    </source>
</evidence>
<feature type="binding site" description="axial binding residue" evidence="13">
    <location>
        <position position="191"/>
    </location>
    <ligand>
        <name>heme c</name>
        <dbReference type="ChEBI" id="CHEBI:61717"/>
        <label>2</label>
    </ligand>
    <ligandPart>
        <name>Fe</name>
        <dbReference type="ChEBI" id="CHEBI:18248"/>
    </ligandPart>
</feature>
<dbReference type="PIRSF" id="PIRSF000018">
    <property type="entry name" value="Mb_ADH_cyt_c"/>
    <property type="match status" value="1"/>
</dbReference>
<dbReference type="EMBL" id="ADVL01000436">
    <property type="protein sequence ID" value="EFH11233.1"/>
    <property type="molecule type" value="Genomic_DNA"/>
</dbReference>
<dbReference type="GO" id="GO:0005506">
    <property type="term" value="F:iron ion binding"/>
    <property type="evidence" value="ECO:0007669"/>
    <property type="project" value="InterPro"/>
</dbReference>
<proteinExistence type="predicted"/>
<feature type="chain" id="PRO_5003075694" evidence="14">
    <location>
        <begin position="22"/>
        <end position="407"/>
    </location>
</feature>
<dbReference type="Proteomes" id="UP000005324">
    <property type="component" value="Unassembled WGS sequence"/>
</dbReference>
<dbReference type="EC" id="1.1.99.3" evidence="16"/>
<evidence type="ECO:0000313" key="16">
    <source>
        <dbReference type="EMBL" id="EFH11233.1"/>
    </source>
</evidence>
<dbReference type="PANTHER" id="PTHR35008:SF8">
    <property type="entry name" value="ALCOHOL DEHYDROGENASE CYTOCHROME C SUBUNIT"/>
    <property type="match status" value="1"/>
</dbReference>
<keyword evidence="17" id="KW-1185">Reference proteome</keyword>
<feature type="binding site" description="axial binding residue" evidence="13">
    <location>
        <position position="312"/>
    </location>
    <ligand>
        <name>heme c</name>
        <dbReference type="ChEBI" id="CHEBI:61717"/>
        <label>3</label>
    </ligand>
    <ligandPart>
        <name>Fe</name>
        <dbReference type="ChEBI" id="CHEBI:18248"/>
    </ligandPart>
</feature>
<keyword evidence="3" id="KW-1003">Cell membrane</keyword>
<feature type="binding site" description="covalent" evidence="12">
    <location>
        <position position="41"/>
    </location>
    <ligand>
        <name>heme c</name>
        <dbReference type="ChEBI" id="CHEBI:61717"/>
        <label>1</label>
    </ligand>
</feature>
<feature type="binding site" description="covalent" evidence="12">
    <location>
        <position position="190"/>
    </location>
    <ligand>
        <name>heme c</name>
        <dbReference type="ChEBI" id="CHEBI:61717"/>
        <label>2</label>
    </ligand>
</feature>
<evidence type="ECO:0000256" key="3">
    <source>
        <dbReference type="ARBA" id="ARBA00022475"/>
    </source>
</evidence>
<keyword evidence="9" id="KW-0249">Electron transport</keyword>
<evidence type="ECO:0000256" key="8">
    <source>
        <dbReference type="ARBA" id="ARBA00022737"/>
    </source>
</evidence>
<dbReference type="OrthoDB" id="9811281at2"/>
<evidence type="ECO:0000256" key="1">
    <source>
        <dbReference type="ARBA" id="ARBA00004236"/>
    </source>
</evidence>
<evidence type="ECO:0000256" key="13">
    <source>
        <dbReference type="PIRSR" id="PIRSR000018-51"/>
    </source>
</evidence>
<protein>
    <submittedName>
        <fullName evidence="16">Cytochrome C</fullName>
        <ecNumber evidence="16">1.1.99.3</ecNumber>
    </submittedName>
</protein>
<dbReference type="HOGENOM" id="CLU_028594_0_1_5"/>
<name>D5RN83_9PROT</name>
<dbReference type="PRINTS" id="PR00605">
    <property type="entry name" value="CYTCHROMECIC"/>
</dbReference>
<keyword evidence="6 13" id="KW-0479">Metal-binding</keyword>
<feature type="binding site" description="covalent" evidence="12">
    <location>
        <position position="311"/>
    </location>
    <ligand>
        <name>heme c</name>
        <dbReference type="ChEBI" id="CHEBI:61717"/>
        <label>3</label>
    </ligand>
</feature>
<comment type="caution">
    <text evidence="16">The sequence shown here is derived from an EMBL/GenBank/DDBJ whole genome shotgun (WGS) entry which is preliminary data.</text>
</comment>
<keyword evidence="7 14" id="KW-0732">Signal</keyword>
<dbReference type="InterPro" id="IPR051459">
    <property type="entry name" value="Cytochrome_c-type_DH"/>
</dbReference>
<evidence type="ECO:0000256" key="11">
    <source>
        <dbReference type="ARBA" id="ARBA00023136"/>
    </source>
</evidence>
<feature type="domain" description="Cytochrome c" evidence="15">
    <location>
        <begin position="295"/>
        <end position="385"/>
    </location>
</feature>
<keyword evidence="11" id="KW-0472">Membrane</keyword>
<accession>D5RN83</accession>
<dbReference type="InterPro" id="IPR014353">
    <property type="entry name" value="Membr-bd_ADH_cyt_c"/>
</dbReference>
<sequence>MRAPLALAALLGLLCMGTARADPDNFTEVERGRYLARAGDCIACHLGPDRQSLAGGHRLETPFGAIAVPNITPDAETGIGSWSADDFHRAMHKGVRPDGSHLYPAFPYTAFTRLSRQDNDAIYAYLRTLEPVRNAVDRDTLPFPFNIRALMGVWNWLNFTPGEFRPDPQRSAAYNRGAYLVEGPAHCGLCHTPRNLLGGDKDGQHLRGGALQDWFAPNITADRRVGIGGWSEDEMVEYLRTGRNTHSAASGPMAEVVSYSTSRMTEPDLRAIATYLRERGAAAEAPPAPLAAEEPRMQAGAAIYADSCAACHRGNGMGVDRMFPRLAGSALVQQGDATSILRMILQGGQAAATPLAPTAPAMPAFGWRMNDRQVADVATYLRNAWGNAAPPVAPERVGALRESLAGR</sequence>
<dbReference type="InterPro" id="IPR009056">
    <property type="entry name" value="Cyt_c-like_dom"/>
</dbReference>
<dbReference type="GO" id="GO:0020037">
    <property type="term" value="F:heme binding"/>
    <property type="evidence" value="ECO:0007669"/>
    <property type="project" value="InterPro"/>
</dbReference>
<evidence type="ECO:0000313" key="17">
    <source>
        <dbReference type="Proteomes" id="UP000005324"/>
    </source>
</evidence>
<dbReference type="InterPro" id="IPR036909">
    <property type="entry name" value="Cyt_c-like_dom_sf"/>
</dbReference>